<evidence type="ECO:0000313" key="3">
    <source>
        <dbReference type="WBParaSite" id="scf7180000421383.g6794"/>
    </source>
</evidence>
<proteinExistence type="predicted"/>
<organism evidence="2 3">
    <name type="scientific">Meloidogyne floridensis</name>
    <dbReference type="NCBI Taxonomy" id="298350"/>
    <lineage>
        <taxon>Eukaryota</taxon>
        <taxon>Metazoa</taxon>
        <taxon>Ecdysozoa</taxon>
        <taxon>Nematoda</taxon>
        <taxon>Chromadorea</taxon>
        <taxon>Rhabditida</taxon>
        <taxon>Tylenchina</taxon>
        <taxon>Tylenchomorpha</taxon>
        <taxon>Tylenchoidea</taxon>
        <taxon>Meloidogynidae</taxon>
        <taxon>Meloidogyninae</taxon>
        <taxon>Meloidogyne</taxon>
    </lineage>
</organism>
<evidence type="ECO:0000256" key="1">
    <source>
        <dbReference type="SAM" id="MobiDB-lite"/>
    </source>
</evidence>
<dbReference type="WBParaSite" id="scf7180000421383.g6794">
    <property type="protein sequence ID" value="scf7180000421383.g6794"/>
    <property type="gene ID" value="scf7180000421383.g6794"/>
</dbReference>
<feature type="compositionally biased region" description="Basic residues" evidence="1">
    <location>
        <begin position="274"/>
        <end position="285"/>
    </location>
</feature>
<name>A0A915NSB5_9BILA</name>
<sequence length="285" mass="32859">MDVSNISTEILTENEESTSLKQTIGNSFNGKIDIVTRWNSTLAMFQRILQQQRALTLAHIDFPELKLLKFELVKNLTARNQVLMSLKEAELEEGIIYPATFSPFEAIETNRNEYFKFILHLYYRHNELSQEELLPTREECIWVINNPALSNQNFENNTILSVKFYDFYYNIFFPKLQLKLEQNIVNYFINEIVYKNEENREYLDENIIEPLKLATGIIVPPQIHYGLIYNICSSNYDQLRGIQHGGHQQHTSGSSQHEGQSSGQGGGQGEAGRGGRRGRRPRGGH</sequence>
<dbReference type="Proteomes" id="UP000887560">
    <property type="component" value="Unplaced"/>
</dbReference>
<dbReference type="AlphaFoldDB" id="A0A915NSB5"/>
<accession>A0A915NSB5</accession>
<feature type="region of interest" description="Disordered" evidence="1">
    <location>
        <begin position="243"/>
        <end position="285"/>
    </location>
</feature>
<reference evidence="3" key="1">
    <citation type="submission" date="2022-11" db="UniProtKB">
        <authorList>
            <consortium name="WormBaseParasite"/>
        </authorList>
    </citation>
    <scope>IDENTIFICATION</scope>
</reference>
<evidence type="ECO:0000313" key="2">
    <source>
        <dbReference type="Proteomes" id="UP000887560"/>
    </source>
</evidence>
<protein>
    <submittedName>
        <fullName evidence="3">Uncharacterized protein</fullName>
    </submittedName>
</protein>
<feature type="compositionally biased region" description="Low complexity" evidence="1">
    <location>
        <begin position="243"/>
        <end position="261"/>
    </location>
</feature>
<feature type="compositionally biased region" description="Gly residues" evidence="1">
    <location>
        <begin position="262"/>
        <end position="272"/>
    </location>
</feature>
<keyword evidence="2" id="KW-1185">Reference proteome</keyword>